<dbReference type="CDD" id="cd09602">
    <property type="entry name" value="M1_APN"/>
    <property type="match status" value="1"/>
</dbReference>
<dbReference type="PANTHER" id="PTHR11533:SF174">
    <property type="entry name" value="PUROMYCIN-SENSITIVE AMINOPEPTIDASE-RELATED"/>
    <property type="match status" value="1"/>
</dbReference>
<dbReference type="SUPFAM" id="SSF55486">
    <property type="entry name" value="Metalloproteases ('zincins'), catalytic domain"/>
    <property type="match status" value="1"/>
</dbReference>
<feature type="domain" description="Aminopeptidase N-like N-terminal" evidence="16">
    <location>
        <begin position="108"/>
        <end position="190"/>
    </location>
</feature>
<dbReference type="InterPro" id="IPR001930">
    <property type="entry name" value="Peptidase_M1"/>
</dbReference>
<keyword evidence="9 17" id="KW-0378">Hydrolase</keyword>
<organism evidence="17 18">
    <name type="scientific">Motilibacter deserti</name>
    <dbReference type="NCBI Taxonomy" id="2714956"/>
    <lineage>
        <taxon>Bacteria</taxon>
        <taxon>Bacillati</taxon>
        <taxon>Actinomycetota</taxon>
        <taxon>Actinomycetes</taxon>
        <taxon>Motilibacterales</taxon>
        <taxon>Motilibacteraceae</taxon>
        <taxon>Motilibacter</taxon>
    </lineage>
</organism>
<sequence length="853" mass="93638">MPGMNLTRDEAAARARLLDVASYDIELDLTVSDRVFRSRTTARFTCTEPGAATFIDLVAPAVSSVTLNGAELDPATVFDGTRIALEGLAADNELVVVADCAYMNTGEGLHRFVDPVDGEVYLYSQFEVADSRRVFAVFEQPDLKAAYAFTVTAPAHWEVVSVSPTPEPEPVAEGVAAWRFAPTARLSSYVTAIVAGAYSAVRGEIASRKGTLPAAVFCRRSLAEHLDADVILELTQQGFTFFEELFDREYPFDKYDQLFVPEFNAGAMENAGCVTILEDYVFRSRVPEAAVERRAVTVLHELAHMWFGDLVTMRWWDDLWLNESFAEYVSHLAAAEATKYTEAWTTFANTEKTWAYRQDQLPSTHPIVADIKDLEDVEVNFDGITYGKGAAVLKQLVSWVGHEEFFAGIRTYFAKHAYANTTLADLLVELEASSGRDLAAWSQLWLETAGINTLRPVLESGDDGRITSLAVRQEAPADWPTLRTHRLGIGLYDLAGGSLIRRRYVEVDVDGEQTAVPELVGEARPDLLLLNDDDLAYTKIRLDERSLATLVGQLSAISESLPRALCWAAAWDMCRDAEMRPRAYLDLGLAGVRTESDSSMVRSVLRQLETVARLYVDPAHRETAAAVLAEGTERLLRGAAPGSDAQLQFARAFATAARATPQLDVVRALYDGTEQIDGLVIDTDLRWELLHRLVSAGAVGEEAIDAELARDNTATGQRHAAAARASRPTAEAKARAWAAVVDSDDLPNALQSATIGGFATPGQEDLLRPFVEPYFDALEQVWATRTNETAQNIVLGLYPTLLADEELLARTDAWLDKAASAPPALRRLVLESRDGVARALRAQARDRQDDPTG</sequence>
<dbReference type="Gene3D" id="1.10.390.10">
    <property type="entry name" value="Neutral Protease Domain 2"/>
    <property type="match status" value="1"/>
</dbReference>
<dbReference type="InterPro" id="IPR024571">
    <property type="entry name" value="ERAP1-like_C_dom"/>
</dbReference>
<evidence type="ECO:0000256" key="1">
    <source>
        <dbReference type="ARBA" id="ARBA00000098"/>
    </source>
</evidence>
<gene>
    <name evidence="17" type="primary">pepN</name>
    <name evidence="17" type="ORF">G9H71_02915</name>
</gene>
<evidence type="ECO:0000256" key="9">
    <source>
        <dbReference type="ARBA" id="ARBA00022801"/>
    </source>
</evidence>
<evidence type="ECO:0000256" key="13">
    <source>
        <dbReference type="ARBA" id="ARBA00031533"/>
    </source>
</evidence>
<evidence type="ECO:0000256" key="2">
    <source>
        <dbReference type="ARBA" id="ARBA00001947"/>
    </source>
</evidence>
<feature type="domain" description="Peptidase M1 membrane alanine aminopeptidase" evidence="14">
    <location>
        <begin position="232"/>
        <end position="442"/>
    </location>
</feature>
<dbReference type="InterPro" id="IPR045357">
    <property type="entry name" value="Aminopeptidase_N-like_N"/>
</dbReference>
<comment type="similarity">
    <text evidence="3">Belongs to the peptidase M1 family.</text>
</comment>
<keyword evidence="7" id="KW-0645">Protease</keyword>
<evidence type="ECO:0000313" key="18">
    <source>
        <dbReference type="Proteomes" id="UP000800981"/>
    </source>
</evidence>
<dbReference type="InterPro" id="IPR050344">
    <property type="entry name" value="Peptidase_M1_aminopeptidases"/>
</dbReference>
<dbReference type="RefSeq" id="WP_166277529.1">
    <property type="nucleotide sequence ID" value="NZ_JAANNP010000001.1"/>
</dbReference>
<dbReference type="InterPro" id="IPR012778">
    <property type="entry name" value="Pept_M1_aminopeptidase"/>
</dbReference>
<evidence type="ECO:0000256" key="11">
    <source>
        <dbReference type="ARBA" id="ARBA00023049"/>
    </source>
</evidence>
<evidence type="ECO:0000256" key="10">
    <source>
        <dbReference type="ARBA" id="ARBA00022833"/>
    </source>
</evidence>
<comment type="cofactor">
    <cofactor evidence="2">
        <name>Zn(2+)</name>
        <dbReference type="ChEBI" id="CHEBI:29105"/>
    </cofactor>
</comment>
<comment type="caution">
    <text evidence="17">The sequence shown here is derived from an EMBL/GenBank/DDBJ whole genome shotgun (WGS) entry which is preliminary data.</text>
</comment>
<name>A0ABX0GQH1_9ACTN</name>
<keyword evidence="8" id="KW-0479">Metal-binding</keyword>
<accession>A0ABX0GQH1</accession>
<dbReference type="Proteomes" id="UP000800981">
    <property type="component" value="Unassembled WGS sequence"/>
</dbReference>
<keyword evidence="11" id="KW-0482">Metalloprotease</keyword>
<dbReference type="Pfam" id="PF11838">
    <property type="entry name" value="ERAP1_C"/>
    <property type="match status" value="1"/>
</dbReference>
<reference evidence="17 18" key="1">
    <citation type="submission" date="2020-03" db="EMBL/GenBank/DDBJ databases">
        <title>Two novel Motilibacter sp.</title>
        <authorList>
            <person name="Liu S."/>
        </authorList>
    </citation>
    <scope>NUCLEOTIDE SEQUENCE [LARGE SCALE GENOMIC DNA]</scope>
    <source>
        <strain evidence="17 18">E257</strain>
    </source>
</reference>
<comment type="catalytic activity">
    <reaction evidence="1">
        <text>Release of an N-terminal amino acid, Xaa-|-Yaa- from a peptide, amide or arylamide. Xaa is preferably Ala, but may be most amino acids including Pro (slow action). When a terminal hydrophobic residue is followed by a prolyl residue, the two may be released as an intact Xaa-Pro dipeptide.</text>
        <dbReference type="EC" id="3.4.11.2"/>
    </reaction>
</comment>
<dbReference type="InterPro" id="IPR042097">
    <property type="entry name" value="Aminopeptidase_N-like_N_sf"/>
</dbReference>
<dbReference type="PRINTS" id="PR00756">
    <property type="entry name" value="ALADIPTASE"/>
</dbReference>
<evidence type="ECO:0000259" key="14">
    <source>
        <dbReference type="Pfam" id="PF01433"/>
    </source>
</evidence>
<evidence type="ECO:0000256" key="8">
    <source>
        <dbReference type="ARBA" id="ARBA00022723"/>
    </source>
</evidence>
<dbReference type="NCBIfam" id="TIGR02412">
    <property type="entry name" value="pepN_strep_liv"/>
    <property type="match status" value="1"/>
</dbReference>
<dbReference type="InterPro" id="IPR014782">
    <property type="entry name" value="Peptidase_M1_dom"/>
</dbReference>
<dbReference type="EC" id="3.4.11.2" evidence="4"/>
<dbReference type="GO" id="GO:0016285">
    <property type="term" value="F:alanyl aminopeptidase activity"/>
    <property type="evidence" value="ECO:0007669"/>
    <property type="project" value="UniProtKB-EC"/>
</dbReference>
<dbReference type="EMBL" id="JAANNP010000001">
    <property type="protein sequence ID" value="NHC12730.1"/>
    <property type="molecule type" value="Genomic_DNA"/>
</dbReference>
<evidence type="ECO:0000313" key="17">
    <source>
        <dbReference type="EMBL" id="NHC12730.1"/>
    </source>
</evidence>
<evidence type="ECO:0000256" key="12">
    <source>
        <dbReference type="ARBA" id="ARBA00029811"/>
    </source>
</evidence>
<evidence type="ECO:0000256" key="5">
    <source>
        <dbReference type="ARBA" id="ARBA00015611"/>
    </source>
</evidence>
<dbReference type="Gene3D" id="2.60.40.1730">
    <property type="entry name" value="tricorn interacting facor f3 domain"/>
    <property type="match status" value="1"/>
</dbReference>
<keyword evidence="18" id="KW-1185">Reference proteome</keyword>
<evidence type="ECO:0000259" key="16">
    <source>
        <dbReference type="Pfam" id="PF17900"/>
    </source>
</evidence>
<evidence type="ECO:0000256" key="3">
    <source>
        <dbReference type="ARBA" id="ARBA00010136"/>
    </source>
</evidence>
<dbReference type="Pfam" id="PF01433">
    <property type="entry name" value="Peptidase_M1"/>
    <property type="match status" value="1"/>
</dbReference>
<feature type="domain" description="ERAP1-like C-terminal" evidence="15">
    <location>
        <begin position="528"/>
        <end position="838"/>
    </location>
</feature>
<dbReference type="SUPFAM" id="SSF63737">
    <property type="entry name" value="Leukotriene A4 hydrolase N-terminal domain"/>
    <property type="match status" value="1"/>
</dbReference>
<dbReference type="Pfam" id="PF17900">
    <property type="entry name" value="Peptidase_M1_N"/>
    <property type="match status" value="1"/>
</dbReference>
<keyword evidence="6 17" id="KW-0031">Aminopeptidase</keyword>
<dbReference type="PANTHER" id="PTHR11533">
    <property type="entry name" value="PROTEASE M1 ZINC METALLOPROTEASE"/>
    <property type="match status" value="1"/>
</dbReference>
<proteinExistence type="inferred from homology"/>
<keyword evidence="10" id="KW-0862">Zinc</keyword>
<dbReference type="InterPro" id="IPR027268">
    <property type="entry name" value="Peptidase_M4/M1_CTD_sf"/>
</dbReference>
<evidence type="ECO:0000256" key="4">
    <source>
        <dbReference type="ARBA" id="ARBA00012564"/>
    </source>
</evidence>
<evidence type="ECO:0000259" key="15">
    <source>
        <dbReference type="Pfam" id="PF11838"/>
    </source>
</evidence>
<evidence type="ECO:0000256" key="6">
    <source>
        <dbReference type="ARBA" id="ARBA00022438"/>
    </source>
</evidence>
<evidence type="ECO:0000256" key="7">
    <source>
        <dbReference type="ARBA" id="ARBA00022670"/>
    </source>
</evidence>
<protein>
    <recommendedName>
        <fullName evidence="5">Aminopeptidase N</fullName>
        <ecNumber evidence="4">3.4.11.2</ecNumber>
    </recommendedName>
    <alternativeName>
        <fullName evidence="12">Alanine aminopeptidase</fullName>
    </alternativeName>
    <alternativeName>
        <fullName evidence="13">Lysyl aminopeptidase</fullName>
    </alternativeName>
</protein>